<dbReference type="FunFam" id="1.10.579.10:FF:000003">
    <property type="entry name" value="Deoxyribodipyrimidine photo-lyase"/>
    <property type="match status" value="1"/>
</dbReference>
<protein>
    <recommendedName>
        <fullName evidence="3">Deoxyribodipyrimidine photo-lyase</fullName>
        <ecNumber evidence="2">4.1.99.3</ecNumber>
    </recommendedName>
</protein>
<dbReference type="Gene3D" id="3.40.50.620">
    <property type="entry name" value="HUPs"/>
    <property type="match status" value="1"/>
</dbReference>
<dbReference type="PROSITE" id="PS00394">
    <property type="entry name" value="DNA_PHOTOLYASES_1_1"/>
    <property type="match status" value="1"/>
</dbReference>
<accession>A0AAJ6CVD2</accession>
<dbReference type="Pfam" id="PF00875">
    <property type="entry name" value="DNA_photolyase"/>
    <property type="match status" value="1"/>
</dbReference>
<proteinExistence type="inferred from homology"/>
<dbReference type="PANTHER" id="PTHR11455:SF9">
    <property type="entry name" value="CRYPTOCHROME CIRCADIAN CLOCK 5 ISOFORM X1"/>
    <property type="match status" value="1"/>
</dbReference>
<dbReference type="RefSeq" id="WP_342853253.1">
    <property type="nucleotide sequence ID" value="NZ_CP046147.1"/>
</dbReference>
<dbReference type="SUPFAM" id="SSF48173">
    <property type="entry name" value="Cryptochrome/photolyase FAD-binding domain"/>
    <property type="match status" value="1"/>
</dbReference>
<comment type="cofactor">
    <cofactor evidence="1">
        <name>(6R)-5,10-methylene-5,6,7,8-tetrahydrofolate</name>
        <dbReference type="ChEBI" id="CHEBI:15636"/>
    </cofactor>
</comment>
<evidence type="ECO:0000259" key="11">
    <source>
        <dbReference type="PROSITE" id="PS51645"/>
    </source>
</evidence>
<feature type="binding site" evidence="8">
    <location>
        <begin position="224"/>
        <end position="228"/>
    </location>
    <ligand>
        <name>FAD</name>
        <dbReference type="ChEBI" id="CHEBI:57692"/>
    </ligand>
</feature>
<feature type="binding site" evidence="8">
    <location>
        <position position="212"/>
    </location>
    <ligand>
        <name>FAD</name>
        <dbReference type="ChEBI" id="CHEBI:57692"/>
    </ligand>
</feature>
<dbReference type="PROSITE" id="PS00691">
    <property type="entry name" value="DNA_PHOTOLYASES_1_2"/>
    <property type="match status" value="1"/>
</dbReference>
<evidence type="ECO:0000256" key="1">
    <source>
        <dbReference type="ARBA" id="ARBA00001932"/>
    </source>
</evidence>
<dbReference type="InterPro" id="IPR036134">
    <property type="entry name" value="Crypto/Photolyase_FAD-like_sf"/>
</dbReference>
<dbReference type="PROSITE" id="PS51645">
    <property type="entry name" value="PHR_CRY_ALPHA_BETA"/>
    <property type="match status" value="1"/>
</dbReference>
<organism evidence="12 13">
    <name type="scientific">Candidatus Lucifugimonas marina</name>
    <dbReference type="NCBI Taxonomy" id="3038979"/>
    <lineage>
        <taxon>Bacteria</taxon>
        <taxon>Bacillati</taxon>
        <taxon>Chloroflexota</taxon>
        <taxon>Dehalococcoidia</taxon>
        <taxon>SAR202 cluster</taxon>
        <taxon>Candidatus Lucifugimonadales</taxon>
        <taxon>Candidatus Lucifugimonadaceae</taxon>
        <taxon>Candidatus Lucifugimonas</taxon>
    </lineage>
</organism>
<evidence type="ECO:0000256" key="3">
    <source>
        <dbReference type="ARBA" id="ARBA00014046"/>
    </source>
</evidence>
<keyword evidence="4 8" id="KW-0285">Flavoprotein</keyword>
<feature type="binding site" evidence="8">
    <location>
        <begin position="364"/>
        <end position="366"/>
    </location>
    <ligand>
        <name>FAD</name>
        <dbReference type="ChEBI" id="CHEBI:57692"/>
    </ligand>
</feature>
<dbReference type="GO" id="GO:0009416">
    <property type="term" value="P:response to light stimulus"/>
    <property type="evidence" value="ECO:0007669"/>
    <property type="project" value="TreeGrafter"/>
</dbReference>
<dbReference type="SUPFAM" id="SSF52425">
    <property type="entry name" value="Cryptochrome/photolyase, N-terminal domain"/>
    <property type="match status" value="1"/>
</dbReference>
<evidence type="ECO:0000256" key="2">
    <source>
        <dbReference type="ARBA" id="ARBA00013149"/>
    </source>
</evidence>
<dbReference type="InterPro" id="IPR014729">
    <property type="entry name" value="Rossmann-like_a/b/a_fold"/>
</dbReference>
<evidence type="ECO:0000313" key="12">
    <source>
        <dbReference type="EMBL" id="WFG39815.1"/>
    </source>
</evidence>
<evidence type="ECO:0000256" key="8">
    <source>
        <dbReference type="PIRSR" id="PIRSR602081-1"/>
    </source>
</evidence>
<reference evidence="13" key="2">
    <citation type="submission" date="2023-06" db="EMBL/GenBank/DDBJ databases">
        <title>Pangenomics reveal diversification of enzyme families and niche specialization in globally abundant SAR202 bacteria.</title>
        <authorList>
            <person name="Saw J.H.W."/>
        </authorList>
    </citation>
    <scope>NUCLEOTIDE SEQUENCE [LARGE SCALE GENOMIC DNA]</scope>
    <source>
        <strain evidence="13">JH1073</strain>
    </source>
</reference>
<evidence type="ECO:0000256" key="7">
    <source>
        <dbReference type="ARBA" id="ARBA00033999"/>
    </source>
</evidence>
<feature type="binding site" evidence="8">
    <location>
        <begin position="267"/>
        <end position="274"/>
    </location>
    <ligand>
        <name>FAD</name>
        <dbReference type="ChEBI" id="CHEBI:57692"/>
    </ligand>
</feature>
<dbReference type="GO" id="GO:0000719">
    <property type="term" value="P:photoreactive repair"/>
    <property type="evidence" value="ECO:0007669"/>
    <property type="project" value="UniProtKB-ARBA"/>
</dbReference>
<dbReference type="GO" id="GO:0003904">
    <property type="term" value="F:deoxyribodipyrimidine photo-lyase activity"/>
    <property type="evidence" value="ECO:0007669"/>
    <property type="project" value="UniProtKB-EC"/>
</dbReference>
<feature type="site" description="Electron transfer via tryptophanyl radical" evidence="9">
    <location>
        <position position="351"/>
    </location>
</feature>
<feature type="site" description="Electron transfer via tryptophanyl radical" evidence="9">
    <location>
        <position position="298"/>
    </location>
</feature>
<dbReference type="Gene3D" id="1.25.40.80">
    <property type="match status" value="1"/>
</dbReference>
<feature type="binding site" evidence="8">
    <location>
        <position position="264"/>
    </location>
    <ligand>
        <name>FAD</name>
        <dbReference type="ChEBI" id="CHEBI:57692"/>
    </ligand>
</feature>
<gene>
    <name evidence="12" type="ORF">GKO48_09350</name>
</gene>
<dbReference type="PANTHER" id="PTHR11455">
    <property type="entry name" value="CRYPTOCHROME"/>
    <property type="match status" value="1"/>
</dbReference>
<dbReference type="Proteomes" id="UP001219901">
    <property type="component" value="Chromosome"/>
</dbReference>
<dbReference type="Gene3D" id="1.10.579.10">
    <property type="entry name" value="DNA Cyclobutane Dipyrimidine Photolyase, subunit A, domain 3"/>
    <property type="match status" value="1"/>
</dbReference>
<dbReference type="GO" id="GO:0071949">
    <property type="term" value="F:FAD binding"/>
    <property type="evidence" value="ECO:0007669"/>
    <property type="project" value="TreeGrafter"/>
</dbReference>
<keyword evidence="6 10" id="KW-0157">Chromophore</keyword>
<keyword evidence="13" id="KW-1185">Reference proteome</keyword>
<comment type="cofactor">
    <cofactor evidence="8">
        <name>FAD</name>
        <dbReference type="ChEBI" id="CHEBI:57692"/>
    </cofactor>
    <text evidence="8">Binds 1 FAD per subunit.</text>
</comment>
<dbReference type="InterPro" id="IPR036155">
    <property type="entry name" value="Crypto/Photolyase_N_sf"/>
</dbReference>
<comment type="similarity">
    <text evidence="10">Belongs to the DNA photolyase family.</text>
</comment>
<evidence type="ECO:0000256" key="5">
    <source>
        <dbReference type="ARBA" id="ARBA00022827"/>
    </source>
</evidence>
<dbReference type="InterPro" id="IPR002081">
    <property type="entry name" value="Cryptochrome/DNA_photolyase_1"/>
</dbReference>
<evidence type="ECO:0000256" key="6">
    <source>
        <dbReference type="ARBA" id="ARBA00022991"/>
    </source>
</evidence>
<dbReference type="EC" id="4.1.99.3" evidence="2"/>
<dbReference type="PRINTS" id="PR00147">
    <property type="entry name" value="DNAPHOTLYASE"/>
</dbReference>
<evidence type="ECO:0000256" key="10">
    <source>
        <dbReference type="RuleBase" id="RU004182"/>
    </source>
</evidence>
<evidence type="ECO:0000256" key="9">
    <source>
        <dbReference type="PIRSR" id="PIRSR602081-2"/>
    </source>
</evidence>
<dbReference type="GO" id="GO:0003677">
    <property type="term" value="F:DNA binding"/>
    <property type="evidence" value="ECO:0007669"/>
    <property type="project" value="TreeGrafter"/>
</dbReference>
<sequence>MSRYPISIWWVRSDLRLEDNPALSEATIESEVVIPVFVFDLKSEMPKSKSRSNFLNGGLNDLDSRLREIGSRLLIKQGDTAQELAKIIDGESTIPVFANAGYSRHSKFVESQVARHTQLRLFSGQVTIDPSGVSKENGEPFKVYSAFRRKWEQVYQKKIFRTDYQSLGIKPEIMSSCDLHSGKNSLARSSTRANAVRTLRKFTGLKGGINRYSELSDRVDQNTTSGMSEFISLGLIGPNELFEVADYLRYSSDDNRYLGSVNSWRNQLIWREFFKHSLDHFPDSENQSLNPNLESIDWINQKVDIDAWNDGETGYPIVDAAMRQLSEDGWIHNRLRMIVASFLVKDLLVDWRIGANWFHDKLVDYDSALNSGNWQWVAGTGFDASPFFRVFNPVLQGRKFDPKGNYVRRWIPEIKKLPSTVIHSPWELPRPPKNYPSPIIDHSWARKRVLSVYADAKSS</sequence>
<evidence type="ECO:0000313" key="13">
    <source>
        <dbReference type="Proteomes" id="UP001219901"/>
    </source>
</evidence>
<keyword evidence="5 8" id="KW-0274">FAD</keyword>
<comment type="catalytic activity">
    <reaction evidence="7">
        <text>cyclobutadipyrimidine (in DNA) = 2 pyrimidine residues (in DNA).</text>
        <dbReference type="EC" id="4.1.99.3"/>
    </reaction>
</comment>
<dbReference type="InterPro" id="IPR005101">
    <property type="entry name" value="Cryptochr/Photolyase_FAD-bd"/>
</dbReference>
<feature type="site" description="Electron transfer via tryptophanyl radical" evidence="9">
    <location>
        <position position="374"/>
    </location>
</feature>
<dbReference type="Pfam" id="PF03441">
    <property type="entry name" value="FAD_binding_7"/>
    <property type="match status" value="1"/>
</dbReference>
<name>A0AAJ6CVD2_9CHLR</name>
<dbReference type="InterPro" id="IPR018394">
    <property type="entry name" value="DNA_photolyase_1_CS_C"/>
</dbReference>
<evidence type="ECO:0000256" key="4">
    <source>
        <dbReference type="ARBA" id="ARBA00022630"/>
    </source>
</evidence>
<dbReference type="EMBL" id="CP046147">
    <property type="protein sequence ID" value="WFG39815.1"/>
    <property type="molecule type" value="Genomic_DNA"/>
</dbReference>
<dbReference type="InterPro" id="IPR006050">
    <property type="entry name" value="DNA_photolyase_N"/>
</dbReference>
<reference evidence="12 13" key="1">
    <citation type="submission" date="2019-11" db="EMBL/GenBank/DDBJ databases">
        <authorList>
            <person name="Cho J.-C."/>
        </authorList>
    </citation>
    <scope>NUCLEOTIDE SEQUENCE [LARGE SCALE GENOMIC DNA]</scope>
    <source>
        <strain evidence="12 13">JH1073</strain>
    </source>
</reference>
<feature type="domain" description="Photolyase/cryptochrome alpha/beta" evidence="11">
    <location>
        <begin position="5"/>
        <end position="127"/>
    </location>
</feature>
<dbReference type="AlphaFoldDB" id="A0AAJ6CVD2"/>